<dbReference type="InterPro" id="IPR011950">
    <property type="entry name" value="HAD-SF_hydro_IA_CTE7"/>
</dbReference>
<dbReference type="GO" id="GO:0046380">
    <property type="term" value="P:N-acetylneuraminate biosynthetic process"/>
    <property type="evidence" value="ECO:0007669"/>
    <property type="project" value="TreeGrafter"/>
</dbReference>
<dbReference type="PANTHER" id="PTHR46470:SF3">
    <property type="entry name" value="N-ACYLNEURAMINATE-9-PHOSPHATASE"/>
    <property type="match status" value="1"/>
</dbReference>
<dbReference type="InterPro" id="IPR006439">
    <property type="entry name" value="HAD-SF_hydro_IA"/>
</dbReference>
<dbReference type="InterPro" id="IPR036412">
    <property type="entry name" value="HAD-like_sf"/>
</dbReference>
<gene>
    <name evidence="5" type="primary">LOC108743175</name>
</gene>
<dbReference type="FunCoup" id="A0A1W4XDC5">
    <property type="interactions" value="592"/>
</dbReference>
<dbReference type="InterPro" id="IPR023214">
    <property type="entry name" value="HAD_sf"/>
</dbReference>
<name>A0A1W4XDC5_AGRPL</name>
<dbReference type="STRING" id="224129.A0A1W4XDC5"/>
<dbReference type="Gene3D" id="3.40.50.1000">
    <property type="entry name" value="HAD superfamily/HAD-like"/>
    <property type="match status" value="1"/>
</dbReference>
<dbReference type="Gene3D" id="1.20.120.710">
    <property type="entry name" value="Haloacid dehalogenase hydrolase-like domain"/>
    <property type="match status" value="1"/>
</dbReference>
<evidence type="ECO:0000256" key="1">
    <source>
        <dbReference type="ARBA" id="ARBA00001946"/>
    </source>
</evidence>
<keyword evidence="3" id="KW-0460">Magnesium</keyword>
<evidence type="ECO:0000256" key="2">
    <source>
        <dbReference type="ARBA" id="ARBA00022801"/>
    </source>
</evidence>
<evidence type="ECO:0000313" key="4">
    <source>
        <dbReference type="Proteomes" id="UP000192223"/>
    </source>
</evidence>
<dbReference type="InterPro" id="IPR051400">
    <property type="entry name" value="HAD-like_hydrolase"/>
</dbReference>
<reference evidence="5" key="1">
    <citation type="submission" date="2025-08" db="UniProtKB">
        <authorList>
            <consortium name="RefSeq"/>
        </authorList>
    </citation>
    <scope>IDENTIFICATION</scope>
    <source>
        <tissue evidence="5">Entire body</tissue>
    </source>
</reference>
<dbReference type="Pfam" id="PF13419">
    <property type="entry name" value="HAD_2"/>
    <property type="match status" value="1"/>
</dbReference>
<dbReference type="PRINTS" id="PR00413">
    <property type="entry name" value="HADHALOGNASE"/>
</dbReference>
<dbReference type="InterPro" id="IPR041492">
    <property type="entry name" value="HAD_2"/>
</dbReference>
<dbReference type="NCBIfam" id="TIGR01549">
    <property type="entry name" value="HAD-SF-IA-v1"/>
    <property type="match status" value="1"/>
</dbReference>
<evidence type="ECO:0000313" key="5">
    <source>
        <dbReference type="RefSeq" id="XP_018334141.1"/>
    </source>
</evidence>
<proteinExistence type="predicted"/>
<dbReference type="SUPFAM" id="SSF56784">
    <property type="entry name" value="HAD-like"/>
    <property type="match status" value="1"/>
</dbReference>
<evidence type="ECO:0000256" key="3">
    <source>
        <dbReference type="ARBA" id="ARBA00022842"/>
    </source>
</evidence>
<dbReference type="GeneID" id="108743175"/>
<comment type="cofactor">
    <cofactor evidence="1">
        <name>Mg(2+)</name>
        <dbReference type="ChEBI" id="CHEBI:18420"/>
    </cofactor>
</comment>
<keyword evidence="4" id="KW-1185">Reference proteome</keyword>
<dbReference type="GO" id="GO:0050124">
    <property type="term" value="F:N-acylneuraminate-9-phosphatase activity"/>
    <property type="evidence" value="ECO:0007669"/>
    <property type="project" value="TreeGrafter"/>
</dbReference>
<dbReference type="KEGG" id="apln:108743175"/>
<dbReference type="RefSeq" id="XP_018334141.1">
    <property type="nucleotide sequence ID" value="XM_018478639.2"/>
</dbReference>
<dbReference type="AlphaFoldDB" id="A0A1W4XDC5"/>
<accession>A0A1W4XDC5</accession>
<organism evidence="4 5">
    <name type="scientific">Agrilus planipennis</name>
    <name type="common">Emerald ash borer</name>
    <name type="synonym">Agrilus marcopoli</name>
    <dbReference type="NCBI Taxonomy" id="224129"/>
    <lineage>
        <taxon>Eukaryota</taxon>
        <taxon>Metazoa</taxon>
        <taxon>Ecdysozoa</taxon>
        <taxon>Arthropoda</taxon>
        <taxon>Hexapoda</taxon>
        <taxon>Insecta</taxon>
        <taxon>Pterygota</taxon>
        <taxon>Neoptera</taxon>
        <taxon>Endopterygota</taxon>
        <taxon>Coleoptera</taxon>
        <taxon>Polyphaga</taxon>
        <taxon>Elateriformia</taxon>
        <taxon>Buprestoidea</taxon>
        <taxon>Buprestidae</taxon>
        <taxon>Agrilinae</taxon>
        <taxon>Agrilus</taxon>
    </lineage>
</organism>
<keyword evidence="2" id="KW-0378">Hydrolase</keyword>
<dbReference type="Proteomes" id="UP000192223">
    <property type="component" value="Unplaced"/>
</dbReference>
<dbReference type="SFLD" id="SFLDS00003">
    <property type="entry name" value="Haloacid_Dehalogenase"/>
    <property type="match status" value="1"/>
</dbReference>
<dbReference type="SFLD" id="SFLDG01129">
    <property type="entry name" value="C1.5:_HAD__Beta-PGM__Phosphata"/>
    <property type="match status" value="1"/>
</dbReference>
<dbReference type="InParanoid" id="A0A1W4XDC5"/>
<sequence>MVISSILFDLDNTLIATRKGDKLACNKLSEVLWEKYAIPLDVAASVCASFLRAFRKCPENTEMGLHEWRRLLWAKALNCYSSLVDEVYQKWVHLRYYYLSLDTNIKNFLVELHKHYNLALITNGPSHSQWEKINMLNLRSYFDVILVSGDLRWEKPHHKIFHMACEELHVSPCQCIMVGDKLETDILGGIKAKLAYTVWIPLSPTESLKKNDPQPDYVIHDVTRLWNILDKSKCLECLNSPDLCDSNSNQSDGS</sequence>
<dbReference type="PANTHER" id="PTHR46470">
    <property type="entry name" value="N-ACYLNEURAMINATE-9-PHOSPHATASE"/>
    <property type="match status" value="1"/>
</dbReference>
<dbReference type="OrthoDB" id="1694274at2759"/>
<protein>
    <submittedName>
        <fullName evidence="5">N-acylneuraminate-9-phosphatase isoform X1</fullName>
    </submittedName>
</protein>
<dbReference type="NCBIfam" id="TIGR02253">
    <property type="entry name" value="CTE7"/>
    <property type="match status" value="1"/>
</dbReference>